<dbReference type="KEGG" id="crq:GCK72_013497"/>
<dbReference type="SUPFAM" id="SSF47954">
    <property type="entry name" value="Cyclin-like"/>
    <property type="match status" value="2"/>
</dbReference>
<dbReference type="RefSeq" id="XP_053584642.1">
    <property type="nucleotide sequence ID" value="XM_053729870.1"/>
</dbReference>
<feature type="domain" description="Cyclin C-terminal" evidence="2">
    <location>
        <begin position="256"/>
        <end position="384"/>
    </location>
</feature>
<gene>
    <name evidence="3" type="ORF">GCK72_013497</name>
</gene>
<sequence>MIRRKSYEVPNYSIRKNSETIISNSQSPSFVVYLKSSEIITFEDSKVHSTALTIRDVQKRQKPISPICPTSSAHPAPKKTKLDSPEIEYFDDYSSMVRDNDSRKNAIAGSNIDIYEMYAALCESATPIPVPHTLLEDESEKSSDSETTKRTSSIEDRKQVILKLISRRSSMKISNETLHLSVAILDKSLDLMEVDNESIGALAAITLIIASKVEDVVCLTMESALEFITEKVPSVEIAANLERFVLVTLDFKVTMPTPFNFASYMLVHLCAPESTMHSVYYFLELSLLYVHNRSYSSDVVAYAATCLAFAMETDPGKSVMKTLRETELKLRVFSDKNHQKKRSESREVMRIMSDLFLVAASENHSIYREYATSRRFYVANRRIDPDLQEMLQIDSD</sequence>
<evidence type="ECO:0000259" key="2">
    <source>
        <dbReference type="SMART" id="SM01332"/>
    </source>
</evidence>
<name>A0A6A5GRQ1_CAERE</name>
<comment type="caution">
    <text evidence="3">The sequence shown here is derived from an EMBL/GenBank/DDBJ whole genome shotgun (WGS) entry which is preliminary data.</text>
</comment>
<organism evidence="3 4">
    <name type="scientific">Caenorhabditis remanei</name>
    <name type="common">Caenorhabditis vulgaris</name>
    <dbReference type="NCBI Taxonomy" id="31234"/>
    <lineage>
        <taxon>Eukaryota</taxon>
        <taxon>Metazoa</taxon>
        <taxon>Ecdysozoa</taxon>
        <taxon>Nematoda</taxon>
        <taxon>Chromadorea</taxon>
        <taxon>Rhabditida</taxon>
        <taxon>Rhabditina</taxon>
        <taxon>Rhabditomorpha</taxon>
        <taxon>Rhabditoidea</taxon>
        <taxon>Rhabditidae</taxon>
        <taxon>Peloderinae</taxon>
        <taxon>Caenorhabditis</taxon>
    </lineage>
</organism>
<protein>
    <recommendedName>
        <fullName evidence="2">Cyclin C-terminal domain-containing protein</fullName>
    </recommendedName>
</protein>
<accession>A0A6A5GRQ1</accession>
<dbReference type="AlphaFoldDB" id="A0A6A5GRQ1"/>
<dbReference type="Gene3D" id="1.10.472.10">
    <property type="entry name" value="Cyclin-like"/>
    <property type="match status" value="2"/>
</dbReference>
<dbReference type="InterPro" id="IPR036915">
    <property type="entry name" value="Cyclin-like_sf"/>
</dbReference>
<dbReference type="GeneID" id="9799412"/>
<evidence type="ECO:0000256" key="1">
    <source>
        <dbReference type="ARBA" id="ARBA00023127"/>
    </source>
</evidence>
<dbReference type="PANTHER" id="PTHR10177">
    <property type="entry name" value="CYCLINS"/>
    <property type="match status" value="1"/>
</dbReference>
<evidence type="ECO:0000313" key="3">
    <source>
        <dbReference type="EMBL" id="KAF1757042.1"/>
    </source>
</evidence>
<dbReference type="Pfam" id="PF00134">
    <property type="entry name" value="Cyclin_N"/>
    <property type="match status" value="1"/>
</dbReference>
<dbReference type="InterPro" id="IPR006671">
    <property type="entry name" value="Cyclin_N"/>
</dbReference>
<dbReference type="EMBL" id="WUAV01000004">
    <property type="protein sequence ID" value="KAF1757042.1"/>
    <property type="molecule type" value="Genomic_DNA"/>
</dbReference>
<dbReference type="InterPro" id="IPR039361">
    <property type="entry name" value="Cyclin"/>
</dbReference>
<dbReference type="CDD" id="cd20537">
    <property type="entry name" value="CYCLIN_CCNO-like_rpt2"/>
    <property type="match status" value="1"/>
</dbReference>
<dbReference type="InterPro" id="IPR004367">
    <property type="entry name" value="Cyclin_C-dom"/>
</dbReference>
<dbReference type="CTD" id="9799412"/>
<dbReference type="SMART" id="SM01332">
    <property type="entry name" value="Cyclin_C"/>
    <property type="match status" value="1"/>
</dbReference>
<reference evidence="3 4" key="1">
    <citation type="submission" date="2019-12" db="EMBL/GenBank/DDBJ databases">
        <title>Chromosome-level assembly of the Caenorhabditis remanei genome.</title>
        <authorList>
            <person name="Teterina A.A."/>
            <person name="Willis J.H."/>
            <person name="Phillips P.C."/>
        </authorList>
    </citation>
    <scope>NUCLEOTIDE SEQUENCE [LARGE SCALE GENOMIC DNA]</scope>
    <source>
        <strain evidence="3 4">PX506</strain>
        <tissue evidence="3">Whole organism</tissue>
    </source>
</reference>
<dbReference type="Proteomes" id="UP000483820">
    <property type="component" value="Chromosome IV"/>
</dbReference>
<keyword evidence="1" id="KW-0195">Cyclin</keyword>
<proteinExistence type="predicted"/>
<evidence type="ECO:0000313" key="4">
    <source>
        <dbReference type="Proteomes" id="UP000483820"/>
    </source>
</evidence>